<dbReference type="RefSeq" id="WP_379943246.1">
    <property type="nucleotide sequence ID" value="NZ_JBHTIB010000014.1"/>
</dbReference>
<feature type="transmembrane region" description="Helical" evidence="1">
    <location>
        <begin position="32"/>
        <end position="49"/>
    </location>
</feature>
<keyword evidence="1" id="KW-1133">Transmembrane helix</keyword>
<comment type="caution">
    <text evidence="2">The sequence shown here is derived from an EMBL/GenBank/DDBJ whole genome shotgun (WGS) entry which is preliminary data.</text>
</comment>
<evidence type="ECO:0000256" key="1">
    <source>
        <dbReference type="SAM" id="Phobius"/>
    </source>
</evidence>
<gene>
    <name evidence="2" type="ORF">ACFQ0I_13880</name>
</gene>
<proteinExistence type="predicted"/>
<keyword evidence="1" id="KW-0812">Transmembrane</keyword>
<dbReference type="Proteomes" id="UP001597011">
    <property type="component" value="Unassembled WGS sequence"/>
</dbReference>
<accession>A0ABW3BVR3</accession>
<keyword evidence="3" id="KW-1185">Reference proteome</keyword>
<dbReference type="EMBL" id="JBHTIB010000014">
    <property type="protein sequence ID" value="MFD0836863.1"/>
    <property type="molecule type" value="Genomic_DNA"/>
</dbReference>
<protein>
    <submittedName>
        <fullName evidence="2">Uroporphyrinogen decarboxylase</fullName>
    </submittedName>
</protein>
<sequence length="77" mass="8565">MELLGIALVEWVGYAAMATVLVSFLMKSVIKLRIINSFGCLFFVVYGFMLAPISMPIVITNSAILCINVYYLLKRIG</sequence>
<feature type="transmembrane region" description="Helical" evidence="1">
    <location>
        <begin position="6"/>
        <end position="25"/>
    </location>
</feature>
<reference evidence="3" key="1">
    <citation type="journal article" date="2019" name="Int. J. Syst. Evol. Microbiol.">
        <title>The Global Catalogue of Microorganisms (GCM) 10K type strain sequencing project: providing services to taxonomists for standard genome sequencing and annotation.</title>
        <authorList>
            <consortium name="The Broad Institute Genomics Platform"/>
            <consortium name="The Broad Institute Genome Sequencing Center for Infectious Disease"/>
            <person name="Wu L."/>
            <person name="Ma J."/>
        </authorList>
    </citation>
    <scope>NUCLEOTIDE SEQUENCE [LARGE SCALE GENOMIC DNA]</scope>
    <source>
        <strain evidence="3">CCUG 60529</strain>
    </source>
</reference>
<organism evidence="2 3">
    <name type="scientific">Mariniflexile aquimaris</name>
    <dbReference type="NCBI Taxonomy" id="881009"/>
    <lineage>
        <taxon>Bacteria</taxon>
        <taxon>Pseudomonadati</taxon>
        <taxon>Bacteroidota</taxon>
        <taxon>Flavobacteriia</taxon>
        <taxon>Flavobacteriales</taxon>
        <taxon>Flavobacteriaceae</taxon>
        <taxon>Mariniflexile</taxon>
    </lineage>
</organism>
<keyword evidence="1" id="KW-0472">Membrane</keyword>
<evidence type="ECO:0000313" key="2">
    <source>
        <dbReference type="EMBL" id="MFD0836863.1"/>
    </source>
</evidence>
<evidence type="ECO:0000313" key="3">
    <source>
        <dbReference type="Proteomes" id="UP001597011"/>
    </source>
</evidence>
<name>A0ABW3BVR3_9FLAO</name>